<evidence type="ECO:0000313" key="3">
    <source>
        <dbReference type="Proteomes" id="UP000076848"/>
    </source>
</evidence>
<sequence length="1162" mass="116917">MHYGYRAAWRALFVLLWLVAGTLGSLTVSSPARAQAMCTGGGAFGAVGDSISVSISTCSTFFTNTLQDRSTPRWGGLVAAMGDLVRGPANCGIGSGNTTNGCMPSPQVLATPNASYSFSTELINSGVVTITLQSVTNASAATDAMTLYTFQGAQDVRIASSNANSAFSFSFTLPTAAPSPTLTAVSPNNGPTAGGTSVTLTGTHLSDASALTFGGAAATIVSRSSTAITATTPVHAEGVVDVAVTTPGGSATYPGGFTYIGAPTLSSATPSSGPAAGGTRVTLTGANLGAATSVTFGAVVATIASNTATSVVVTAPAHAAGAVDIAITTAGGSATLPSGYTYIGEPTLSSISPATGPAAGGTRVAITGTHLTSASSVTFDGVPGVITANSATSISVTTPAHAAGAVAVTVTTAGGTASGTFTYAAPVLAATPQAGVLPDGTVGAAYSQVFQFSGGTAPYSVTVSGTPPAGLAFEAATLTLKGTPTAAASSNFILQVSDSAGVRGDFAYTLAVAQPRPVANPVSVNATAGTATAVVLNLSGGVATRVDVATQARHGIATASGTTITYTANAGFAGQDEFTYTATSAAGTSAPATVTVNVAAAVLTLSPQPGALPGSTVGAAYTQAVSASGGQGPYRYAVAGALPAGLVLSDAGISGTPTEAGSYAFTVTATDANGVQGQASYTLQSAGPMPVAISRSVQVMAGTAATVDLAEGASGGPFTAAALVDAPQPAEGQAVLSAAEGQFRMAFTAAPLATGSVIVRYTLSNAWHTSAAAAITFTIVQRPDPSKDVEVIGLVTAQAQTAQRFATTQISNFGSRLERLHDEGLRQADSFDIQVGANTIGRRDRGAMRDGDARQGSPIAQALGAVPASALPRLSAGKTDARDTRPVPGRLAFWTGGFVNLGTSDTDSIRLDRTLVGISGGADYRYSRHLVAGIGLGYGRESTDIGQHGTHTRGQAVSGAVYASYHPGAVFVDGLLGMSYLDFDSRRHVTVTGAQAEGRRTGAQVFGSLTSGYEFRGDKLLLSPYGRLQAAWTRLKGFREHGAGAFDLTYADQDLSLLAGVAGMRSEYLIPTSWGAFALNGRLEYTRSFTGRSRAAVGYADTDATPYAIDVLGLSQDAVSAQLGVEAQWRRNVAIGISYQNTYGFDQNARDHAFRIRFRTRF</sequence>
<dbReference type="SMART" id="SM00429">
    <property type="entry name" value="IPT"/>
    <property type="match status" value="3"/>
</dbReference>
<dbReference type="GO" id="GO:0005509">
    <property type="term" value="F:calcium ion binding"/>
    <property type="evidence" value="ECO:0007669"/>
    <property type="project" value="InterPro"/>
</dbReference>
<dbReference type="InterPro" id="IPR002909">
    <property type="entry name" value="IPT_dom"/>
</dbReference>
<dbReference type="InterPro" id="IPR031148">
    <property type="entry name" value="Plexin"/>
</dbReference>
<dbReference type="InterPro" id="IPR005546">
    <property type="entry name" value="Autotransporte_beta"/>
</dbReference>
<dbReference type="Proteomes" id="UP000076848">
    <property type="component" value="Unassembled WGS sequence"/>
</dbReference>
<dbReference type="PANTHER" id="PTHR22625">
    <property type="entry name" value="PLEXIN"/>
    <property type="match status" value="1"/>
</dbReference>
<dbReference type="Pfam" id="PF03797">
    <property type="entry name" value="Autotransporter"/>
    <property type="match status" value="1"/>
</dbReference>
<dbReference type="RefSeq" id="WP_066129321.1">
    <property type="nucleotide sequence ID" value="NZ_FKIF01000007.1"/>
</dbReference>
<keyword evidence="3" id="KW-1185">Reference proteome</keyword>
<feature type="domain" description="Autotransporter" evidence="1">
    <location>
        <begin position="886"/>
        <end position="1162"/>
    </location>
</feature>
<gene>
    <name evidence="2" type="ORF">SAMEA3906486_03337</name>
</gene>
<evidence type="ECO:0000259" key="1">
    <source>
        <dbReference type="PROSITE" id="PS51208"/>
    </source>
</evidence>
<name>A0A157SLC1_9BORD</name>
<organism evidence="2 3">
    <name type="scientific">Bordetella ansorpii</name>
    <dbReference type="NCBI Taxonomy" id="288768"/>
    <lineage>
        <taxon>Bacteria</taxon>
        <taxon>Pseudomonadati</taxon>
        <taxon>Pseudomonadota</taxon>
        <taxon>Betaproteobacteria</taxon>
        <taxon>Burkholderiales</taxon>
        <taxon>Alcaligenaceae</taxon>
        <taxon>Bordetella</taxon>
    </lineage>
</organism>
<dbReference type="Gene3D" id="2.60.40.3440">
    <property type="match status" value="1"/>
</dbReference>
<dbReference type="EMBL" id="FKIF01000007">
    <property type="protein sequence ID" value="SAI71071.1"/>
    <property type="molecule type" value="Genomic_DNA"/>
</dbReference>
<dbReference type="PROSITE" id="PS51208">
    <property type="entry name" value="AUTOTRANSPORTER"/>
    <property type="match status" value="1"/>
</dbReference>
<dbReference type="PANTHER" id="PTHR22625:SF70">
    <property type="entry name" value="PLEXIN A, ISOFORM A"/>
    <property type="match status" value="1"/>
</dbReference>
<dbReference type="Pfam" id="PF01833">
    <property type="entry name" value="TIG"/>
    <property type="match status" value="3"/>
</dbReference>
<dbReference type="Pfam" id="PF05345">
    <property type="entry name" value="He_PIG"/>
    <property type="match status" value="2"/>
</dbReference>
<accession>A0A157SLC1</accession>
<dbReference type="InterPro" id="IPR015919">
    <property type="entry name" value="Cadherin-like_sf"/>
</dbReference>
<dbReference type="GO" id="GO:0016020">
    <property type="term" value="C:membrane"/>
    <property type="evidence" value="ECO:0007669"/>
    <property type="project" value="InterPro"/>
</dbReference>
<dbReference type="STRING" id="288768.SAMEA3906486_03337"/>
<evidence type="ECO:0000313" key="2">
    <source>
        <dbReference type="EMBL" id="SAI71071.1"/>
    </source>
</evidence>
<dbReference type="SUPFAM" id="SSF81296">
    <property type="entry name" value="E set domains"/>
    <property type="match status" value="3"/>
</dbReference>
<dbReference type="Pfam" id="PF17963">
    <property type="entry name" value="Big_9"/>
    <property type="match status" value="1"/>
</dbReference>
<dbReference type="SUPFAM" id="SSF49313">
    <property type="entry name" value="Cadherin-like"/>
    <property type="match status" value="1"/>
</dbReference>
<dbReference type="InterPro" id="IPR013783">
    <property type="entry name" value="Ig-like_fold"/>
</dbReference>
<dbReference type="AlphaFoldDB" id="A0A157SLC1"/>
<dbReference type="SUPFAM" id="SSF103515">
    <property type="entry name" value="Autotransporter"/>
    <property type="match status" value="1"/>
</dbReference>
<dbReference type="SMART" id="SM00869">
    <property type="entry name" value="Autotransporter"/>
    <property type="match status" value="1"/>
</dbReference>
<dbReference type="CDD" id="cd00102">
    <property type="entry name" value="IPT"/>
    <property type="match status" value="1"/>
</dbReference>
<dbReference type="Gene3D" id="2.60.40.10">
    <property type="entry name" value="Immunoglobulins"/>
    <property type="match status" value="4"/>
</dbReference>
<protein>
    <submittedName>
        <fullName evidence="2">Autotransporter</fullName>
    </submittedName>
</protein>
<dbReference type="GO" id="GO:0017154">
    <property type="term" value="F:semaphorin receptor activity"/>
    <property type="evidence" value="ECO:0007669"/>
    <property type="project" value="InterPro"/>
</dbReference>
<proteinExistence type="predicted"/>
<reference evidence="2 3" key="1">
    <citation type="submission" date="2016-04" db="EMBL/GenBank/DDBJ databases">
        <authorList>
            <consortium name="Pathogen Informatics"/>
        </authorList>
    </citation>
    <scope>NUCLEOTIDE SEQUENCE [LARGE SCALE GENOMIC DNA]</scope>
    <source>
        <strain evidence="2 3">H050680373</strain>
    </source>
</reference>
<dbReference type="InterPro" id="IPR014756">
    <property type="entry name" value="Ig_E-set"/>
</dbReference>
<dbReference type="InterPro" id="IPR036709">
    <property type="entry name" value="Autotransporte_beta_dom_sf"/>
</dbReference>
<dbReference type="Gene3D" id="2.40.128.130">
    <property type="entry name" value="Autotransporter beta-domain"/>
    <property type="match status" value="1"/>
</dbReference>